<accession>A0A150FXV7</accession>
<sequence>MVKTKKHDYDNAAKYDQVQAGIMLLGKPVSLFSNNSDEVQQESTSIVSEIETAITVLSSDYPYRISGYITAVCDLYLTDATRSNKRIYVVDMDEAHKSQNLCAKERKKAAELTGTMYFMPYEHLTDRDH</sequence>
<protein>
    <submittedName>
        <fullName evidence="1">Uncharacterized protein</fullName>
    </submittedName>
</protein>
<proteinExistence type="predicted"/>
<dbReference type="EMBL" id="LSYV01000146">
    <property type="protein sequence ID" value="KXZ42439.1"/>
    <property type="molecule type" value="Genomic_DNA"/>
</dbReference>
<gene>
    <name evidence="1" type="ORF">GPECTOR_146g4</name>
</gene>
<keyword evidence="2" id="KW-1185">Reference proteome</keyword>
<name>A0A150FXV7_GONPE</name>
<organism evidence="1 2">
    <name type="scientific">Gonium pectorale</name>
    <name type="common">Green alga</name>
    <dbReference type="NCBI Taxonomy" id="33097"/>
    <lineage>
        <taxon>Eukaryota</taxon>
        <taxon>Viridiplantae</taxon>
        <taxon>Chlorophyta</taxon>
        <taxon>core chlorophytes</taxon>
        <taxon>Chlorophyceae</taxon>
        <taxon>CS clade</taxon>
        <taxon>Chlamydomonadales</taxon>
        <taxon>Volvocaceae</taxon>
        <taxon>Gonium</taxon>
    </lineage>
</organism>
<evidence type="ECO:0000313" key="2">
    <source>
        <dbReference type="Proteomes" id="UP000075714"/>
    </source>
</evidence>
<dbReference type="AlphaFoldDB" id="A0A150FXV7"/>
<reference evidence="2" key="1">
    <citation type="journal article" date="2016" name="Nat. Commun.">
        <title>The Gonium pectorale genome demonstrates co-option of cell cycle regulation during the evolution of multicellularity.</title>
        <authorList>
            <person name="Hanschen E.R."/>
            <person name="Marriage T.N."/>
            <person name="Ferris P.J."/>
            <person name="Hamaji T."/>
            <person name="Toyoda A."/>
            <person name="Fujiyama A."/>
            <person name="Neme R."/>
            <person name="Noguchi H."/>
            <person name="Minakuchi Y."/>
            <person name="Suzuki M."/>
            <person name="Kawai-Toyooka H."/>
            <person name="Smith D.R."/>
            <person name="Sparks H."/>
            <person name="Anderson J."/>
            <person name="Bakaric R."/>
            <person name="Luria V."/>
            <person name="Karger A."/>
            <person name="Kirschner M.W."/>
            <person name="Durand P.M."/>
            <person name="Michod R.E."/>
            <person name="Nozaki H."/>
            <person name="Olson B.J."/>
        </authorList>
    </citation>
    <scope>NUCLEOTIDE SEQUENCE [LARGE SCALE GENOMIC DNA]</scope>
    <source>
        <strain evidence="2">NIES-2863</strain>
    </source>
</reference>
<dbReference type="Proteomes" id="UP000075714">
    <property type="component" value="Unassembled WGS sequence"/>
</dbReference>
<evidence type="ECO:0000313" key="1">
    <source>
        <dbReference type="EMBL" id="KXZ42439.1"/>
    </source>
</evidence>
<comment type="caution">
    <text evidence="1">The sequence shown here is derived from an EMBL/GenBank/DDBJ whole genome shotgun (WGS) entry which is preliminary data.</text>
</comment>